<proteinExistence type="predicted"/>
<gene>
    <name evidence="1" type="ORF">ACFODW_09385</name>
</gene>
<evidence type="ECO:0008006" key="3">
    <source>
        <dbReference type="Google" id="ProtNLM"/>
    </source>
</evidence>
<evidence type="ECO:0000313" key="2">
    <source>
        <dbReference type="Proteomes" id="UP001595387"/>
    </source>
</evidence>
<sequence length="66" mass="7837">MERKMNYQYQWKVSDYRRDRRTGVGNPIKRSDYVQQLFKGAEWNEQKAVGESDLPVSLEEEGARPD</sequence>
<protein>
    <recommendedName>
        <fullName evidence="3">Transposase</fullName>
    </recommendedName>
</protein>
<dbReference type="RefSeq" id="WP_390305666.1">
    <property type="nucleotide sequence ID" value="NZ_JBHRRZ010000015.1"/>
</dbReference>
<reference evidence="2" key="1">
    <citation type="journal article" date="2019" name="Int. J. Syst. Evol. Microbiol.">
        <title>The Global Catalogue of Microorganisms (GCM) 10K type strain sequencing project: providing services to taxonomists for standard genome sequencing and annotation.</title>
        <authorList>
            <consortium name="The Broad Institute Genomics Platform"/>
            <consortium name="The Broad Institute Genome Sequencing Center for Infectious Disease"/>
            <person name="Wu L."/>
            <person name="Ma J."/>
        </authorList>
    </citation>
    <scope>NUCLEOTIDE SEQUENCE [LARGE SCALE GENOMIC DNA]</scope>
    <source>
        <strain evidence="2">KCTC 13193</strain>
    </source>
</reference>
<evidence type="ECO:0000313" key="1">
    <source>
        <dbReference type="EMBL" id="MFC2948551.1"/>
    </source>
</evidence>
<dbReference type="EMBL" id="JBHRRZ010000015">
    <property type="protein sequence ID" value="MFC2948551.1"/>
    <property type="molecule type" value="Genomic_DNA"/>
</dbReference>
<keyword evidence="2" id="KW-1185">Reference proteome</keyword>
<accession>A0ABV7A6K6</accession>
<dbReference type="Proteomes" id="UP001595387">
    <property type="component" value="Unassembled WGS sequence"/>
</dbReference>
<name>A0ABV7A6K6_9BACI</name>
<organism evidence="1 2">
    <name type="scientific">Virgibacillus sediminis</name>
    <dbReference type="NCBI Taxonomy" id="202260"/>
    <lineage>
        <taxon>Bacteria</taxon>
        <taxon>Bacillati</taxon>
        <taxon>Bacillota</taxon>
        <taxon>Bacilli</taxon>
        <taxon>Bacillales</taxon>
        <taxon>Bacillaceae</taxon>
        <taxon>Virgibacillus</taxon>
    </lineage>
</organism>
<comment type="caution">
    <text evidence="1">The sequence shown here is derived from an EMBL/GenBank/DDBJ whole genome shotgun (WGS) entry which is preliminary data.</text>
</comment>